<keyword evidence="1" id="KW-0732">Signal</keyword>
<evidence type="ECO:0000256" key="1">
    <source>
        <dbReference type="SAM" id="SignalP"/>
    </source>
</evidence>
<evidence type="ECO:0000313" key="3">
    <source>
        <dbReference type="Proteomes" id="UP000215914"/>
    </source>
</evidence>
<name>A0A251S5A8_HELAN</name>
<protein>
    <submittedName>
        <fullName evidence="2">Uncharacterized protein</fullName>
    </submittedName>
</protein>
<dbReference type="EMBL" id="CM007904">
    <property type="protein sequence ID" value="OTF93848.1"/>
    <property type="molecule type" value="Genomic_DNA"/>
</dbReference>
<accession>A0A251S5A8</accession>
<feature type="signal peptide" evidence="1">
    <location>
        <begin position="1"/>
        <end position="24"/>
    </location>
</feature>
<proteinExistence type="predicted"/>
<keyword evidence="3" id="KW-1185">Reference proteome</keyword>
<sequence length="93" mass="10964">METNMKFFLFFYILLMNYNNKVIARSPVDVCMSQGINIRAVHIMDYAPNLCNKEECNSECINMVPWSLRLLSIDPLYLLWDGLTCLIFAKYWV</sequence>
<gene>
    <name evidence="2" type="ORF">HannXRQ_Chr15g0465751</name>
</gene>
<organism evidence="2 3">
    <name type="scientific">Helianthus annuus</name>
    <name type="common">Common sunflower</name>
    <dbReference type="NCBI Taxonomy" id="4232"/>
    <lineage>
        <taxon>Eukaryota</taxon>
        <taxon>Viridiplantae</taxon>
        <taxon>Streptophyta</taxon>
        <taxon>Embryophyta</taxon>
        <taxon>Tracheophyta</taxon>
        <taxon>Spermatophyta</taxon>
        <taxon>Magnoliopsida</taxon>
        <taxon>eudicotyledons</taxon>
        <taxon>Gunneridae</taxon>
        <taxon>Pentapetalae</taxon>
        <taxon>asterids</taxon>
        <taxon>campanulids</taxon>
        <taxon>Asterales</taxon>
        <taxon>Asteraceae</taxon>
        <taxon>Asteroideae</taxon>
        <taxon>Heliantheae alliance</taxon>
        <taxon>Heliantheae</taxon>
        <taxon>Helianthus</taxon>
    </lineage>
</organism>
<evidence type="ECO:0000313" key="2">
    <source>
        <dbReference type="EMBL" id="OTF93848.1"/>
    </source>
</evidence>
<feature type="chain" id="PRO_5012693525" evidence="1">
    <location>
        <begin position="25"/>
        <end position="93"/>
    </location>
</feature>
<dbReference type="InParanoid" id="A0A251S5A8"/>
<dbReference type="Proteomes" id="UP000215914">
    <property type="component" value="Chromosome 15"/>
</dbReference>
<reference evidence="3" key="1">
    <citation type="journal article" date="2017" name="Nature">
        <title>The sunflower genome provides insights into oil metabolism, flowering and Asterid evolution.</title>
        <authorList>
            <person name="Badouin H."/>
            <person name="Gouzy J."/>
            <person name="Grassa C.J."/>
            <person name="Murat F."/>
            <person name="Staton S.E."/>
            <person name="Cottret L."/>
            <person name="Lelandais-Briere C."/>
            <person name="Owens G.L."/>
            <person name="Carrere S."/>
            <person name="Mayjonade B."/>
            <person name="Legrand L."/>
            <person name="Gill N."/>
            <person name="Kane N.C."/>
            <person name="Bowers J.E."/>
            <person name="Hubner S."/>
            <person name="Bellec A."/>
            <person name="Berard A."/>
            <person name="Berges H."/>
            <person name="Blanchet N."/>
            <person name="Boniface M.C."/>
            <person name="Brunel D."/>
            <person name="Catrice O."/>
            <person name="Chaidir N."/>
            <person name="Claudel C."/>
            <person name="Donnadieu C."/>
            <person name="Faraut T."/>
            <person name="Fievet G."/>
            <person name="Helmstetter N."/>
            <person name="King M."/>
            <person name="Knapp S.J."/>
            <person name="Lai Z."/>
            <person name="Le Paslier M.C."/>
            <person name="Lippi Y."/>
            <person name="Lorenzon L."/>
            <person name="Mandel J.R."/>
            <person name="Marage G."/>
            <person name="Marchand G."/>
            <person name="Marquand E."/>
            <person name="Bret-Mestries E."/>
            <person name="Morien E."/>
            <person name="Nambeesan S."/>
            <person name="Nguyen T."/>
            <person name="Pegot-Espagnet P."/>
            <person name="Pouilly N."/>
            <person name="Raftis F."/>
            <person name="Sallet E."/>
            <person name="Schiex T."/>
            <person name="Thomas J."/>
            <person name="Vandecasteele C."/>
            <person name="Vares D."/>
            <person name="Vear F."/>
            <person name="Vautrin S."/>
            <person name="Crespi M."/>
            <person name="Mangin B."/>
            <person name="Burke J.M."/>
            <person name="Salse J."/>
            <person name="Munos S."/>
            <person name="Vincourt P."/>
            <person name="Rieseberg L.H."/>
            <person name="Langlade N.B."/>
        </authorList>
    </citation>
    <scope>NUCLEOTIDE SEQUENCE [LARGE SCALE GENOMIC DNA]</scope>
    <source>
        <strain evidence="3">cv. SF193</strain>
    </source>
</reference>
<dbReference type="AlphaFoldDB" id="A0A251S5A8"/>